<reference evidence="2 3" key="1">
    <citation type="submission" date="2024-02" db="EMBL/GenBank/DDBJ databases">
        <authorList>
            <person name="Chen Y."/>
            <person name="Shah S."/>
            <person name="Dougan E. K."/>
            <person name="Thang M."/>
            <person name="Chan C."/>
        </authorList>
    </citation>
    <scope>NUCLEOTIDE SEQUENCE [LARGE SCALE GENOMIC DNA]</scope>
</reference>
<sequence>MEVRGSKKRPSAATSSKKNKKHEKEKKSKHKGRKHDDDYSADGLDLKAQVALSMMRAELAEQAAHDPAEIDSSQELFDDSLQPDQCVKRLVDDFEECFIDPTESQTKESMLHDRWGRPFIPFPDLSLHDIYADHGNAAAEEPPEETTGLESAAQQEVADSALPALVDLEAGSLT</sequence>
<name>A0ABP0PGF9_9DINO</name>
<protein>
    <submittedName>
        <fullName evidence="2">Uncharacterized protein</fullName>
    </submittedName>
</protein>
<keyword evidence="3" id="KW-1185">Reference proteome</keyword>
<dbReference type="Proteomes" id="UP001642484">
    <property type="component" value="Unassembled WGS sequence"/>
</dbReference>
<proteinExistence type="predicted"/>
<dbReference type="EMBL" id="CAXAMN010023029">
    <property type="protein sequence ID" value="CAK9074706.1"/>
    <property type="molecule type" value="Genomic_DNA"/>
</dbReference>
<feature type="compositionally biased region" description="Basic residues" evidence="1">
    <location>
        <begin position="1"/>
        <end position="10"/>
    </location>
</feature>
<organism evidence="2 3">
    <name type="scientific">Durusdinium trenchii</name>
    <dbReference type="NCBI Taxonomy" id="1381693"/>
    <lineage>
        <taxon>Eukaryota</taxon>
        <taxon>Sar</taxon>
        <taxon>Alveolata</taxon>
        <taxon>Dinophyceae</taxon>
        <taxon>Suessiales</taxon>
        <taxon>Symbiodiniaceae</taxon>
        <taxon>Durusdinium</taxon>
    </lineage>
</organism>
<feature type="region of interest" description="Disordered" evidence="1">
    <location>
        <begin position="1"/>
        <end position="41"/>
    </location>
</feature>
<accession>A0ABP0PGF9</accession>
<evidence type="ECO:0000313" key="2">
    <source>
        <dbReference type="EMBL" id="CAK9074706.1"/>
    </source>
</evidence>
<evidence type="ECO:0000313" key="3">
    <source>
        <dbReference type="Proteomes" id="UP001642484"/>
    </source>
</evidence>
<gene>
    <name evidence="2" type="ORF">CCMP2556_LOCUS36787</name>
</gene>
<feature type="compositionally biased region" description="Basic residues" evidence="1">
    <location>
        <begin position="17"/>
        <end position="33"/>
    </location>
</feature>
<evidence type="ECO:0000256" key="1">
    <source>
        <dbReference type="SAM" id="MobiDB-lite"/>
    </source>
</evidence>
<feature type="region of interest" description="Disordered" evidence="1">
    <location>
        <begin position="133"/>
        <end position="155"/>
    </location>
</feature>
<comment type="caution">
    <text evidence="2">The sequence shown here is derived from an EMBL/GenBank/DDBJ whole genome shotgun (WGS) entry which is preliminary data.</text>
</comment>